<organism evidence="3 4">
    <name type="scientific">Angustibacter aerolatus</name>
    <dbReference type="NCBI Taxonomy" id="1162965"/>
    <lineage>
        <taxon>Bacteria</taxon>
        <taxon>Bacillati</taxon>
        <taxon>Actinomycetota</taxon>
        <taxon>Actinomycetes</taxon>
        <taxon>Kineosporiales</taxon>
        <taxon>Kineosporiaceae</taxon>
    </lineage>
</organism>
<dbReference type="Proteomes" id="UP001157017">
    <property type="component" value="Unassembled WGS sequence"/>
</dbReference>
<dbReference type="PANTHER" id="PTHR43794">
    <property type="entry name" value="AMINOHYDROLASE SSNA-RELATED"/>
    <property type="match status" value="1"/>
</dbReference>
<keyword evidence="4" id="KW-1185">Reference proteome</keyword>
<dbReference type="Gene3D" id="3.20.20.140">
    <property type="entry name" value="Metal-dependent hydrolases"/>
    <property type="match status" value="1"/>
</dbReference>
<dbReference type="InterPro" id="IPR006680">
    <property type="entry name" value="Amidohydro-rel"/>
</dbReference>
<dbReference type="SUPFAM" id="SSF51556">
    <property type="entry name" value="Metallo-dependent hydrolases"/>
    <property type="match status" value="1"/>
</dbReference>
<dbReference type="InterPro" id="IPR050287">
    <property type="entry name" value="MTA/SAH_deaminase"/>
</dbReference>
<evidence type="ECO:0000313" key="4">
    <source>
        <dbReference type="Proteomes" id="UP001157017"/>
    </source>
</evidence>
<dbReference type="InterPro" id="IPR032466">
    <property type="entry name" value="Metal_Hydrolase"/>
</dbReference>
<accession>A0ABQ6JGE1</accession>
<evidence type="ECO:0000259" key="2">
    <source>
        <dbReference type="Pfam" id="PF01979"/>
    </source>
</evidence>
<evidence type="ECO:0000313" key="3">
    <source>
        <dbReference type="EMBL" id="GMA86611.1"/>
    </source>
</evidence>
<proteinExistence type="predicted"/>
<keyword evidence="1" id="KW-0378">Hydrolase</keyword>
<dbReference type="Pfam" id="PF01979">
    <property type="entry name" value="Amidohydro_1"/>
    <property type="match status" value="1"/>
</dbReference>
<dbReference type="EMBL" id="BSUZ01000001">
    <property type="protein sequence ID" value="GMA86611.1"/>
    <property type="molecule type" value="Genomic_DNA"/>
</dbReference>
<comment type="caution">
    <text evidence="3">The sequence shown here is derived from an EMBL/GenBank/DDBJ whole genome shotgun (WGS) entry which is preliminary data.</text>
</comment>
<evidence type="ECO:0000256" key="1">
    <source>
        <dbReference type="ARBA" id="ARBA00022801"/>
    </source>
</evidence>
<name>A0ABQ6JGE1_9ACTN</name>
<sequence>MNRPRDGWLVRNVEDETFGTRDAGLVYASTLTAKPPVLADRANRMRAGSAFVYHCAEGRRGSLVAREFRDAEQAGCLQERFVAVHANAVDPSVFAGWSGSPGAVAWSPFSNLWLYGETTAVPEVLAQGVAVCLGSDWAPSGTKHVLGEVKVARLVADHLGWTLSDEDLVRMVTSSPGDVLRRSWQRQVGRLQPGALADVLVLSARRGANPYRAVVRATEADVQARGRRRRAPLRHARA</sequence>
<protein>
    <recommendedName>
        <fullName evidence="2">Amidohydrolase-related domain-containing protein</fullName>
    </recommendedName>
</protein>
<gene>
    <name evidence="3" type="ORF">GCM10025868_18610</name>
</gene>
<feature type="domain" description="Amidohydrolase-related" evidence="2">
    <location>
        <begin position="108"/>
        <end position="209"/>
    </location>
</feature>
<reference evidence="4" key="1">
    <citation type="journal article" date="2019" name="Int. J. Syst. Evol. Microbiol.">
        <title>The Global Catalogue of Microorganisms (GCM) 10K type strain sequencing project: providing services to taxonomists for standard genome sequencing and annotation.</title>
        <authorList>
            <consortium name="The Broad Institute Genomics Platform"/>
            <consortium name="The Broad Institute Genome Sequencing Center for Infectious Disease"/>
            <person name="Wu L."/>
            <person name="Ma J."/>
        </authorList>
    </citation>
    <scope>NUCLEOTIDE SEQUENCE [LARGE SCALE GENOMIC DNA]</scope>
    <source>
        <strain evidence="4">NBRC 108730</strain>
    </source>
</reference>
<dbReference type="PANTHER" id="PTHR43794:SF11">
    <property type="entry name" value="AMIDOHYDROLASE-RELATED DOMAIN-CONTAINING PROTEIN"/>
    <property type="match status" value="1"/>
</dbReference>